<dbReference type="EMBL" id="JAPDRP010000005">
    <property type="protein sequence ID" value="KAJ9647226.1"/>
    <property type="molecule type" value="Genomic_DNA"/>
</dbReference>
<gene>
    <name evidence="1" type="ORF">H2199_002213</name>
</gene>
<evidence type="ECO:0000313" key="2">
    <source>
        <dbReference type="Proteomes" id="UP001172680"/>
    </source>
</evidence>
<comment type="caution">
    <text evidence="1">The sequence shown here is derived from an EMBL/GenBank/DDBJ whole genome shotgun (WGS) entry which is preliminary data.</text>
</comment>
<organism evidence="1 2">
    <name type="scientific">Coniosporium tulheliwenetii</name>
    <dbReference type="NCBI Taxonomy" id="3383036"/>
    <lineage>
        <taxon>Eukaryota</taxon>
        <taxon>Fungi</taxon>
        <taxon>Dikarya</taxon>
        <taxon>Ascomycota</taxon>
        <taxon>Pezizomycotina</taxon>
        <taxon>Dothideomycetes</taxon>
        <taxon>Dothideomycetes incertae sedis</taxon>
        <taxon>Coniosporium</taxon>
    </lineage>
</organism>
<dbReference type="Proteomes" id="UP001172680">
    <property type="component" value="Unassembled WGS sequence"/>
</dbReference>
<evidence type="ECO:0000313" key="1">
    <source>
        <dbReference type="EMBL" id="KAJ9647226.1"/>
    </source>
</evidence>
<reference evidence="1" key="1">
    <citation type="submission" date="2022-10" db="EMBL/GenBank/DDBJ databases">
        <title>Culturing micro-colonial fungi from biological soil crusts in the Mojave desert and describing Neophaeococcomyces mojavensis, and introducing the new genera and species Taxawa tesnikishii.</title>
        <authorList>
            <person name="Kurbessoian T."/>
            <person name="Stajich J.E."/>
        </authorList>
    </citation>
    <scope>NUCLEOTIDE SEQUENCE</scope>
    <source>
        <strain evidence="1">JES_115</strain>
    </source>
</reference>
<proteinExistence type="predicted"/>
<keyword evidence="2" id="KW-1185">Reference proteome</keyword>
<protein>
    <submittedName>
        <fullName evidence="1">Uncharacterized protein</fullName>
    </submittedName>
</protein>
<accession>A0ACC2ZI62</accession>
<name>A0ACC2ZI62_9PEZI</name>
<sequence>MRRYYDATPCPATYSGPRHMPPYYRNHTTLYAPSDATNLYTQDDTTANIEYTREIRTHIQHAKPRRCPAALRKSAWNPATDIFQDVAEESPNYAAAQSRKSRGPVHDAEQATGRNTVLSQPPQRSTIAPQRQKPVQPSRRRVSTMLAERERQNPEGRVDSSIVEGERAGRSEAKKDPRRRTIYIPSEDTTIVTIHPGAPLHKTRAIRDKSPDLAFDLFNVSEGEPENLKSALRQSKTARKSLAAAPKRVPLQRTTRPLQSVSFSEDVVGRNGGKENIPPGKQKLLVAKEDIPQEKENLRSSKHLSKLREAKHGKIARAAEDARPVLKSIKELRAAKAIVNKREIASTYAPAATWNKKRTSSGSISGSSPAKALKIGDNTSVNGNAHRRSRTQEPAPQAVDRPTRLSWSPKSTPPPKVQKPPSKLSVPLIVQKAAEQQAKYPLLSEDLSKPELYEDQWLYHQEVALSQLINSIFESAGKQSDDFEQEPSQLRKKLLVIYHAPEIPLLHKRLQASLLYGALSIPKELLSQASRLKDDLGLRRKFLNLWLDTYDLETLKAAVETIIGRACPVSSRLSSGSTTADLSERKLRAEKKPIEDFLDTFLVRNEDAVRIKSGVGSIASITRGAGHHEDDVGSQGWSWRRTVLRSLMLIHLLDRAKTSDTITCCLFQVSSSYKSSTAVLHALSAMLFPSLGDVVRPLGHLTYHLSCVQYPLQEYTYQISNLATDLRNGVLLTRLVELLLYPPSALSSFSDGTLTVSMPTGELLTTVFHLGEKEEWVLSQHLKVPCIGRAQKLYNVQIALSALEGVRDLAGKISEDVKAEDIVDGHREKTLGFLWGLVGKCGLGSLVDWEEVGKENHRLKAQFSEENPAHEESDFDNEDDLPDPSDLDRYAHLLFIWARNIARLHNLRVTNLTTSFANPKVLEAIVTHYLPYCTGSTSPPSSQGPPPSLSEKLKSIGCSTPFIALFAPASNSNGPYPLPTKATTVTTLAFLASRLLPLSRAHRAACAIQRAFRARLARRDVFRRITLMRLAAECAMVMRARTRVVGAAVVLQRAWRRVLDQRIGRLVEDVVGFQAVARGWATRRRVADGKDGGKRKGRVMGVGEVVAVSLLELIGEEVRSGFTNR</sequence>